<comment type="caution">
    <text evidence="3">The sequence shown here is derived from an EMBL/GenBank/DDBJ whole genome shotgun (WGS) entry which is preliminary data.</text>
</comment>
<dbReference type="EMBL" id="BAAABM010000016">
    <property type="protein sequence ID" value="GAA0333919.1"/>
    <property type="molecule type" value="Genomic_DNA"/>
</dbReference>
<dbReference type="Pfam" id="PF13560">
    <property type="entry name" value="HTH_31"/>
    <property type="match status" value="1"/>
</dbReference>
<dbReference type="InterPro" id="IPR043917">
    <property type="entry name" value="DUF5753"/>
</dbReference>
<dbReference type="InterPro" id="IPR010982">
    <property type="entry name" value="Lambda_DNA-bd_dom_sf"/>
</dbReference>
<dbReference type="Proteomes" id="UP001501822">
    <property type="component" value="Unassembled WGS sequence"/>
</dbReference>
<evidence type="ECO:0000259" key="2">
    <source>
        <dbReference type="PROSITE" id="PS50943"/>
    </source>
</evidence>
<dbReference type="Pfam" id="PF19054">
    <property type="entry name" value="DUF5753"/>
    <property type="match status" value="1"/>
</dbReference>
<evidence type="ECO:0000313" key="4">
    <source>
        <dbReference type="Proteomes" id="UP001501822"/>
    </source>
</evidence>
<reference evidence="3 4" key="1">
    <citation type="journal article" date="2019" name="Int. J. Syst. Evol. Microbiol.">
        <title>The Global Catalogue of Microorganisms (GCM) 10K type strain sequencing project: providing services to taxonomists for standard genome sequencing and annotation.</title>
        <authorList>
            <consortium name="The Broad Institute Genomics Platform"/>
            <consortium name="The Broad Institute Genome Sequencing Center for Infectious Disease"/>
            <person name="Wu L."/>
            <person name="Ma J."/>
        </authorList>
    </citation>
    <scope>NUCLEOTIDE SEQUENCE [LARGE SCALE GENOMIC DNA]</scope>
    <source>
        <strain evidence="3 4">JCM 3146</strain>
    </source>
</reference>
<dbReference type="SUPFAM" id="SSF47413">
    <property type="entry name" value="lambda repressor-like DNA-binding domains"/>
    <property type="match status" value="1"/>
</dbReference>
<evidence type="ECO:0000256" key="1">
    <source>
        <dbReference type="SAM" id="MobiDB-lite"/>
    </source>
</evidence>
<proteinExistence type="predicted"/>
<dbReference type="PROSITE" id="PS50943">
    <property type="entry name" value="HTH_CROC1"/>
    <property type="match status" value="1"/>
</dbReference>
<dbReference type="Gene3D" id="1.10.260.40">
    <property type="entry name" value="lambda repressor-like DNA-binding domains"/>
    <property type="match status" value="1"/>
</dbReference>
<dbReference type="Pfam" id="PF04149">
    <property type="entry name" value="DUF397"/>
    <property type="match status" value="1"/>
</dbReference>
<dbReference type="CDD" id="cd00093">
    <property type="entry name" value="HTH_XRE"/>
    <property type="match status" value="1"/>
</dbReference>
<name>A0ABN0WDL7_9ACTN</name>
<protein>
    <recommendedName>
        <fullName evidence="2">HTH cro/C1-type domain-containing protein</fullName>
    </recommendedName>
</protein>
<feature type="region of interest" description="Disordered" evidence="1">
    <location>
        <begin position="27"/>
        <end position="46"/>
    </location>
</feature>
<keyword evidence="4" id="KW-1185">Reference proteome</keyword>
<accession>A0ABN0WDL7</accession>
<gene>
    <name evidence="3" type="ORF">GCM10010151_24580</name>
</gene>
<dbReference type="InterPro" id="IPR001387">
    <property type="entry name" value="Cro/C1-type_HTH"/>
</dbReference>
<dbReference type="SMART" id="SM00530">
    <property type="entry name" value="HTH_XRE"/>
    <property type="match status" value="1"/>
</dbReference>
<sequence length="347" mass="38302">MALPIASVGGLSIRLLLCCHVTTLGNGSGPTTPDSDSPEGDMGYRREVDPTTSVAALFAHKLRKYRDANGWTQDALADRVGCTGDLISKIETAKRSATTSMSEDFDRLFALDGYFAELQPLAARELALGWFRPFLEAEGTASSMHIFEPMLITGLLQNEDYARAVLAAGNHPDRVEQLVATRMERQQILRRDEPPWIVLLLAEYAIRRKVGGPEVMRAQLQRLLDAMKEPDITVQVLPEEAPIYLSMPFTIMGFRRSARGGLCGDGRNPEWYHEGASARRQAQSPLRLGQSGRIDRCGVRGVHPFCPGGHMNTEEPRSVQWRRSARSNEEGGQCVEVAVVEEVRVGG</sequence>
<evidence type="ECO:0000313" key="3">
    <source>
        <dbReference type="EMBL" id="GAA0333919.1"/>
    </source>
</evidence>
<dbReference type="InterPro" id="IPR007278">
    <property type="entry name" value="DUF397"/>
</dbReference>
<feature type="domain" description="HTH cro/C1-type" evidence="2">
    <location>
        <begin position="62"/>
        <end position="101"/>
    </location>
</feature>
<organism evidence="3 4">
    <name type="scientific">Actinoallomurus spadix</name>
    <dbReference type="NCBI Taxonomy" id="79912"/>
    <lineage>
        <taxon>Bacteria</taxon>
        <taxon>Bacillati</taxon>
        <taxon>Actinomycetota</taxon>
        <taxon>Actinomycetes</taxon>
        <taxon>Streptosporangiales</taxon>
        <taxon>Thermomonosporaceae</taxon>
        <taxon>Actinoallomurus</taxon>
    </lineage>
</organism>